<dbReference type="NCBIfam" id="TIGR03993">
    <property type="entry name" value="hydrog_HybE"/>
    <property type="match status" value="1"/>
</dbReference>
<dbReference type="AlphaFoldDB" id="A0A1I3IFP2"/>
<dbReference type="OrthoDB" id="9808980at2"/>
<evidence type="ECO:0000256" key="4">
    <source>
        <dbReference type="ARBA" id="ARBA00022982"/>
    </source>
</evidence>
<dbReference type="GO" id="GO:0005506">
    <property type="term" value="F:iron ion binding"/>
    <property type="evidence" value="ECO:0007669"/>
    <property type="project" value="InterPro"/>
</dbReference>
<evidence type="ECO:0000313" key="8">
    <source>
        <dbReference type="EMBL" id="SFI46746.1"/>
    </source>
</evidence>
<reference evidence="8 9" key="1">
    <citation type="submission" date="2016-10" db="EMBL/GenBank/DDBJ databases">
        <authorList>
            <person name="de Groot N.N."/>
        </authorList>
    </citation>
    <scope>NUCLEOTIDE SEQUENCE [LARGE SCALE GENOMIC DNA]</scope>
    <source>
        <strain evidence="8 9">CGMCC 1.11030</strain>
    </source>
</reference>
<dbReference type="Pfam" id="PF00301">
    <property type="entry name" value="Rubredoxin"/>
    <property type="match status" value="1"/>
</dbReference>
<dbReference type="STRING" id="1114924.SAMN05216258_10726"/>
<name>A0A1I3IFP2_9RHOB</name>
<dbReference type="PROSITE" id="PS50903">
    <property type="entry name" value="RUBREDOXIN_LIKE"/>
    <property type="match status" value="1"/>
</dbReference>
<feature type="region of interest" description="Disordered" evidence="6">
    <location>
        <begin position="230"/>
        <end position="262"/>
    </location>
</feature>
<dbReference type="InterPro" id="IPR023994">
    <property type="entry name" value="NiFe-hyd_HybE"/>
</dbReference>
<sequence>MTGFEGSYLGAADKISARAIMECKVCWTPYDPADGDETRMIDPGTSFLALPEDWVCPNCSAPKAQFLVQSDPGSEEAATRAWLDARAADLEADFREIWHSRMRDVPLVNAALHIEAIGFALHDGRPLGVLISPWFMNLIELPGRDEDWSAFKPGEKEDRAFASGDYEFTRNARPQTGPYRACSLFSPMGDFSTQDQAREVARAVLLAIHDPANRAETDRAADIRATREAEAEAAAQAEAEADARAEDLAAPSRRGLITGGLG</sequence>
<dbReference type="GO" id="GO:0009055">
    <property type="term" value="F:electron transfer activity"/>
    <property type="evidence" value="ECO:0007669"/>
    <property type="project" value="TreeGrafter"/>
</dbReference>
<evidence type="ECO:0000259" key="7">
    <source>
        <dbReference type="PROSITE" id="PS50903"/>
    </source>
</evidence>
<dbReference type="Gene3D" id="3.30.1460.40">
    <property type="entry name" value="[NiFe]-hydrogenase assembly chaperone, HybE"/>
    <property type="match status" value="1"/>
</dbReference>
<dbReference type="CDD" id="cd00730">
    <property type="entry name" value="rubredoxin"/>
    <property type="match status" value="1"/>
</dbReference>
<evidence type="ECO:0000256" key="3">
    <source>
        <dbReference type="ARBA" id="ARBA00022723"/>
    </source>
</evidence>
<evidence type="ECO:0000256" key="6">
    <source>
        <dbReference type="SAM" id="MobiDB-lite"/>
    </source>
</evidence>
<dbReference type="Gene3D" id="2.20.28.10">
    <property type="match status" value="1"/>
</dbReference>
<dbReference type="RefSeq" id="WP_092860916.1">
    <property type="nucleotide sequence ID" value="NZ_FOQH01000007.1"/>
</dbReference>
<dbReference type="SUPFAM" id="SSF57802">
    <property type="entry name" value="Rubredoxin-like"/>
    <property type="match status" value="1"/>
</dbReference>
<dbReference type="Proteomes" id="UP000199377">
    <property type="component" value="Unassembled WGS sequence"/>
</dbReference>
<keyword evidence="2" id="KW-0813">Transport</keyword>
<organism evidence="8 9">
    <name type="scientific">Albimonas pacifica</name>
    <dbReference type="NCBI Taxonomy" id="1114924"/>
    <lineage>
        <taxon>Bacteria</taxon>
        <taxon>Pseudomonadati</taxon>
        <taxon>Pseudomonadota</taxon>
        <taxon>Alphaproteobacteria</taxon>
        <taxon>Rhodobacterales</taxon>
        <taxon>Paracoccaceae</taxon>
        <taxon>Albimonas</taxon>
    </lineage>
</organism>
<dbReference type="InterPro" id="IPR024934">
    <property type="entry name" value="Rubredoxin-like_dom"/>
</dbReference>
<gene>
    <name evidence="8" type="ORF">SAMN05216258_10726</name>
</gene>
<dbReference type="GO" id="GO:0043448">
    <property type="term" value="P:alkane catabolic process"/>
    <property type="evidence" value="ECO:0007669"/>
    <property type="project" value="TreeGrafter"/>
</dbReference>
<feature type="domain" description="Rubredoxin-like" evidence="7">
    <location>
        <begin position="18"/>
        <end position="69"/>
    </location>
</feature>
<evidence type="ECO:0000256" key="2">
    <source>
        <dbReference type="ARBA" id="ARBA00022448"/>
    </source>
</evidence>
<dbReference type="EMBL" id="FOQH01000007">
    <property type="protein sequence ID" value="SFI46746.1"/>
    <property type="molecule type" value="Genomic_DNA"/>
</dbReference>
<keyword evidence="9" id="KW-1185">Reference proteome</keyword>
<keyword evidence="5" id="KW-0408">Iron</keyword>
<evidence type="ECO:0000256" key="5">
    <source>
        <dbReference type="ARBA" id="ARBA00023004"/>
    </source>
</evidence>
<dbReference type="Pfam" id="PF11939">
    <property type="entry name" value="NiFe-hyd_HybE"/>
    <property type="match status" value="1"/>
</dbReference>
<comment type="cofactor">
    <cofactor evidence="1">
        <name>Fe(3+)</name>
        <dbReference type="ChEBI" id="CHEBI:29034"/>
    </cofactor>
</comment>
<keyword evidence="3" id="KW-0479">Metal-binding</keyword>
<protein>
    <submittedName>
        <fullName evidence="8">[NiFe] hydrogenase assembly chaperone, HybE family</fullName>
    </submittedName>
</protein>
<dbReference type="PANTHER" id="PTHR47627:SF1">
    <property type="entry name" value="RUBREDOXIN-1-RELATED"/>
    <property type="match status" value="1"/>
</dbReference>
<accession>A0A1I3IFP2</accession>
<evidence type="ECO:0000256" key="1">
    <source>
        <dbReference type="ARBA" id="ARBA00001965"/>
    </source>
</evidence>
<evidence type="ECO:0000313" key="9">
    <source>
        <dbReference type="Proteomes" id="UP000199377"/>
    </source>
</evidence>
<dbReference type="InterPro" id="IPR024935">
    <property type="entry name" value="Rubredoxin_dom"/>
</dbReference>
<keyword evidence="4" id="KW-0249">Electron transport</keyword>
<dbReference type="InterPro" id="IPR050526">
    <property type="entry name" value="Rubredoxin_ET"/>
</dbReference>
<dbReference type="InterPro" id="IPR038530">
    <property type="entry name" value="NiFe-hyd_HybE_sf"/>
</dbReference>
<dbReference type="PRINTS" id="PR00163">
    <property type="entry name" value="RUBREDOXIN"/>
</dbReference>
<dbReference type="PANTHER" id="PTHR47627">
    <property type="entry name" value="RUBREDOXIN"/>
    <property type="match status" value="1"/>
</dbReference>
<proteinExistence type="predicted"/>